<organism evidence="2 3">
    <name type="scientific">Dictyostelium purpureum</name>
    <name type="common">Slime mold</name>
    <dbReference type="NCBI Taxonomy" id="5786"/>
    <lineage>
        <taxon>Eukaryota</taxon>
        <taxon>Amoebozoa</taxon>
        <taxon>Evosea</taxon>
        <taxon>Eumycetozoa</taxon>
        <taxon>Dictyostelia</taxon>
        <taxon>Dictyosteliales</taxon>
        <taxon>Dictyosteliaceae</taxon>
        <taxon>Dictyostelium</taxon>
    </lineage>
</organism>
<dbReference type="InterPro" id="IPR032675">
    <property type="entry name" value="LRR_dom_sf"/>
</dbReference>
<evidence type="ECO:0000313" key="3">
    <source>
        <dbReference type="Proteomes" id="UP000001064"/>
    </source>
</evidence>
<accession>F0ZLA7</accession>
<reference evidence="3" key="1">
    <citation type="journal article" date="2011" name="Genome Biol.">
        <title>Comparative genomics of the social amoebae Dictyostelium discoideum and Dictyostelium purpureum.</title>
        <authorList>
            <consortium name="US DOE Joint Genome Institute (JGI-PGF)"/>
            <person name="Sucgang R."/>
            <person name="Kuo A."/>
            <person name="Tian X."/>
            <person name="Salerno W."/>
            <person name="Parikh A."/>
            <person name="Feasley C.L."/>
            <person name="Dalin E."/>
            <person name="Tu H."/>
            <person name="Huang E."/>
            <person name="Barry K."/>
            <person name="Lindquist E."/>
            <person name="Shapiro H."/>
            <person name="Bruce D."/>
            <person name="Schmutz J."/>
            <person name="Salamov A."/>
            <person name="Fey P."/>
            <person name="Gaudet P."/>
            <person name="Anjard C."/>
            <person name="Babu M.M."/>
            <person name="Basu S."/>
            <person name="Bushmanova Y."/>
            <person name="van der Wel H."/>
            <person name="Katoh-Kurasawa M."/>
            <person name="Dinh C."/>
            <person name="Coutinho P.M."/>
            <person name="Saito T."/>
            <person name="Elias M."/>
            <person name="Schaap P."/>
            <person name="Kay R.R."/>
            <person name="Henrissat B."/>
            <person name="Eichinger L."/>
            <person name="Rivero F."/>
            <person name="Putnam N.H."/>
            <person name="West C.M."/>
            <person name="Loomis W.F."/>
            <person name="Chisholm R.L."/>
            <person name="Shaulsky G."/>
            <person name="Strassmann J.E."/>
            <person name="Queller D.C."/>
            <person name="Kuspa A."/>
            <person name="Grigoriev I.V."/>
        </authorList>
    </citation>
    <scope>NUCLEOTIDE SEQUENCE [LARGE SCALE GENOMIC DNA]</scope>
    <source>
        <strain evidence="3">QSDP1</strain>
    </source>
</reference>
<dbReference type="GeneID" id="10501612"/>
<protein>
    <recommendedName>
        <fullName evidence="4">FNIP repeat-containing protein</fullName>
    </recommendedName>
</protein>
<gene>
    <name evidence="2" type="ORF">DICPUDRAFT_17674</name>
</gene>
<feature type="non-terminal residue" evidence="2">
    <location>
        <position position="483"/>
    </location>
</feature>
<dbReference type="PANTHER" id="PTHR32134:SF178">
    <property type="entry name" value="FNIP REPEAT-CONTAINING PROTEIN"/>
    <property type="match status" value="1"/>
</dbReference>
<evidence type="ECO:0000256" key="1">
    <source>
        <dbReference type="ARBA" id="ARBA00022737"/>
    </source>
</evidence>
<dbReference type="RefSeq" id="XP_003288195.1">
    <property type="nucleotide sequence ID" value="XM_003288147.1"/>
</dbReference>
<dbReference type="VEuPathDB" id="AmoebaDB:DICPUDRAFT_17674"/>
<evidence type="ECO:0008006" key="4">
    <source>
        <dbReference type="Google" id="ProtNLM"/>
    </source>
</evidence>
<dbReference type="PANTHER" id="PTHR32134">
    <property type="entry name" value="FNIP REPEAT-CONTAINING PROTEIN"/>
    <property type="match status" value="1"/>
</dbReference>
<dbReference type="Pfam" id="PF05725">
    <property type="entry name" value="FNIP"/>
    <property type="match status" value="6"/>
</dbReference>
<dbReference type="InterPro" id="IPR008615">
    <property type="entry name" value="FNIP"/>
</dbReference>
<name>F0ZLA7_DICPU</name>
<dbReference type="AlphaFoldDB" id="F0ZLA7"/>
<dbReference type="Proteomes" id="UP000001064">
    <property type="component" value="Unassembled WGS sequence"/>
</dbReference>
<proteinExistence type="predicted"/>
<dbReference type="KEGG" id="dpp:DICPUDRAFT_17674"/>
<evidence type="ECO:0000313" key="2">
    <source>
        <dbReference type="EMBL" id="EGC35269.1"/>
    </source>
</evidence>
<dbReference type="InterPro" id="IPR051251">
    <property type="entry name" value="STK_FNIP-Repeat"/>
</dbReference>
<dbReference type="EMBL" id="GL871065">
    <property type="protein sequence ID" value="EGC35269.1"/>
    <property type="molecule type" value="Genomic_DNA"/>
</dbReference>
<dbReference type="FunCoup" id="F0ZLA7">
    <property type="interactions" value="140"/>
</dbReference>
<dbReference type="InParanoid" id="F0ZLA7"/>
<sequence length="483" mass="55957">NVNNSDRNNKSIIDYNNNQNTILFFKIWRNSVLREEILSSLRLYNIHYNKKFNFKNMKDLSRYRFKNFISSLSILDHNTTLEIENNGTTEIEENEDDEYDEYEIFEDDDTYFNNHNTGEINKLFKYSLPSNLEKLLIESITTRICKHYKIERMLPSSLTHIEFNNFNRVIPVGAFPKGLKTIVFGPLYNQPILPGLLPPSLTLISFGYSFQQNIQNNTIPKSVTHMYFNLNYSGIIYQVLDHCTTLEYKVMKARDLLDIPKYCQTLEFINFNEHIHPNVIPPSVTKINFGNRFNLPLGLNSLPPNLRSLSFNKNYSQRIPFLSSTLTELTMGDYPPISWPLSITKLKFGQFYNSTMHLLPRSLTHLDISEFSIIYDNYNVSFQPYSLPKNLTSLTLGDYYTQVIPKNALPDTLLSLTLGSNFNHSFNPQFLPDSLTFLSLGSSFNQDLSYENSLPKNLKILVLQGKASPILKYSTLPKNLQQI</sequence>
<dbReference type="Gene3D" id="3.80.10.10">
    <property type="entry name" value="Ribonuclease Inhibitor"/>
    <property type="match status" value="1"/>
</dbReference>
<feature type="non-terminal residue" evidence="2">
    <location>
        <position position="1"/>
    </location>
</feature>
<keyword evidence="3" id="KW-1185">Reference proteome</keyword>
<keyword evidence="1" id="KW-0677">Repeat</keyword>